<dbReference type="InterPro" id="IPR045052">
    <property type="entry name" value="Copine"/>
</dbReference>
<proteinExistence type="inferred from homology"/>
<dbReference type="InterPro" id="IPR002035">
    <property type="entry name" value="VWF_A"/>
</dbReference>
<evidence type="ECO:0000256" key="12">
    <source>
        <dbReference type="SAM" id="MobiDB-lite"/>
    </source>
</evidence>
<evidence type="ECO:0000256" key="5">
    <source>
        <dbReference type="ARBA" id="ARBA00022475"/>
    </source>
</evidence>
<dbReference type="InterPro" id="IPR036465">
    <property type="entry name" value="vWFA_dom_sf"/>
</dbReference>
<accession>A0AAU9J302</accession>
<dbReference type="SUPFAM" id="SSF53300">
    <property type="entry name" value="vWA-like"/>
    <property type="match status" value="1"/>
</dbReference>
<comment type="subcellular location">
    <subcellularLocation>
        <location evidence="2">Cell membrane</location>
    </subcellularLocation>
    <subcellularLocation>
        <location evidence="3">Cytoplasm</location>
    </subcellularLocation>
    <subcellularLocation>
        <location evidence="1">Nucleus</location>
    </subcellularLocation>
</comment>
<keyword evidence="10" id="KW-0472">Membrane</keyword>
<dbReference type="SMART" id="SM00327">
    <property type="entry name" value="VWA"/>
    <property type="match status" value="1"/>
</dbReference>
<dbReference type="InterPro" id="IPR000008">
    <property type="entry name" value="C2_dom"/>
</dbReference>
<dbReference type="GO" id="GO:0005737">
    <property type="term" value="C:cytoplasm"/>
    <property type="evidence" value="ECO:0007669"/>
    <property type="project" value="UniProtKB-SubCell"/>
</dbReference>
<keyword evidence="8" id="KW-0677">Repeat</keyword>
<keyword evidence="5" id="KW-1003">Cell membrane</keyword>
<dbReference type="SUPFAM" id="SSF49562">
    <property type="entry name" value="C2 domain (Calcium/lipid-binding domain, CaLB)"/>
    <property type="match status" value="2"/>
</dbReference>
<feature type="compositionally biased region" description="Pro residues" evidence="12">
    <location>
        <begin position="534"/>
        <end position="544"/>
    </location>
</feature>
<dbReference type="PANTHER" id="PTHR10857:SF106">
    <property type="entry name" value="C2 DOMAIN-CONTAINING PROTEIN"/>
    <property type="match status" value="1"/>
</dbReference>
<dbReference type="PANTHER" id="PTHR10857">
    <property type="entry name" value="COPINE"/>
    <property type="match status" value="1"/>
</dbReference>
<evidence type="ECO:0000313" key="14">
    <source>
        <dbReference type="EMBL" id="CAG9321563.1"/>
    </source>
</evidence>
<dbReference type="Proteomes" id="UP001162131">
    <property type="component" value="Unassembled WGS sequence"/>
</dbReference>
<evidence type="ECO:0000256" key="4">
    <source>
        <dbReference type="ARBA" id="ARBA00009048"/>
    </source>
</evidence>
<sequence>MDQKLSTRVQLFISGRNLKDLDVWSKSDPICIVSMHDSNNSSPIEVGRTELIQNNLNPNWTTSIPLDYYFEVQQHLTFTIYDSDGSSYEHIGSFETTLGYLVGKGTAVEDLHGKHKHHHRNEKPTGKIIIRAEEVKFSRDVVFFQFCAHHVDKMDTFGKSDPYLHIYRMRDDGQWIKVYSTEVIKKTLDPIWKPFEISSEKLCAGDENKPLRIECWDWDSNSSDDLIGQCNTTLADLLQPHFQIDIINPKKQAKKKYKNSGVLEVLQVAKKKVYSFIDYLRGGTQFTMMVAIDFTGSNGDYTMPNSLHYLSNTNQNEYERAIWAVGSILDNYDMSKMYPVFGFGGKPEWIGHVDHCFPLNGNPQNPFILSVQGIVQAYHQALPRVQLSGPTLFQHVIRNAMNIAQMTPPGQFYHVLLLMTDGEIHDMDITLSLVVQASALPLSIIIVGLGNEDFRNMEILDSDTGLLRDREGRQASRDIVQFVPFRKYGGNPHLLAQEVLAEIPKQITDYMQRIGHVPILPEEMPLEMMMPISSTPPPPPPPEGSAPSIEES</sequence>
<dbReference type="AlphaFoldDB" id="A0AAU9J302"/>
<evidence type="ECO:0000256" key="8">
    <source>
        <dbReference type="ARBA" id="ARBA00022737"/>
    </source>
</evidence>
<dbReference type="CDD" id="cd04047">
    <property type="entry name" value="C2B_Copine"/>
    <property type="match status" value="1"/>
</dbReference>
<evidence type="ECO:0000256" key="3">
    <source>
        <dbReference type="ARBA" id="ARBA00004496"/>
    </source>
</evidence>
<evidence type="ECO:0000256" key="10">
    <source>
        <dbReference type="ARBA" id="ARBA00023136"/>
    </source>
</evidence>
<feature type="region of interest" description="Disordered" evidence="12">
    <location>
        <begin position="531"/>
        <end position="552"/>
    </location>
</feature>
<dbReference type="InterPro" id="IPR037768">
    <property type="entry name" value="C2B_Copine"/>
</dbReference>
<evidence type="ECO:0000259" key="13">
    <source>
        <dbReference type="PROSITE" id="PS50004"/>
    </source>
</evidence>
<dbReference type="CDD" id="cd04048">
    <property type="entry name" value="C2A_Copine"/>
    <property type="match status" value="1"/>
</dbReference>
<dbReference type="InterPro" id="IPR035892">
    <property type="entry name" value="C2_domain_sf"/>
</dbReference>
<evidence type="ECO:0000256" key="1">
    <source>
        <dbReference type="ARBA" id="ARBA00004123"/>
    </source>
</evidence>
<evidence type="ECO:0000256" key="11">
    <source>
        <dbReference type="ARBA" id="ARBA00023242"/>
    </source>
</evidence>
<keyword evidence="7" id="KW-0479">Metal-binding</keyword>
<gene>
    <name evidence="14" type="ORF">BSTOLATCC_MIC28842</name>
</gene>
<evidence type="ECO:0000256" key="9">
    <source>
        <dbReference type="ARBA" id="ARBA00022837"/>
    </source>
</evidence>
<feature type="domain" description="C2" evidence="13">
    <location>
        <begin position="124"/>
        <end position="247"/>
    </location>
</feature>
<dbReference type="Gene3D" id="2.60.40.150">
    <property type="entry name" value="C2 domain"/>
    <property type="match status" value="2"/>
</dbReference>
<dbReference type="SMART" id="SM00239">
    <property type="entry name" value="C2"/>
    <property type="match status" value="2"/>
</dbReference>
<dbReference type="InterPro" id="IPR010734">
    <property type="entry name" value="Copine_C"/>
</dbReference>
<evidence type="ECO:0000256" key="7">
    <source>
        <dbReference type="ARBA" id="ARBA00022723"/>
    </source>
</evidence>
<evidence type="ECO:0000256" key="6">
    <source>
        <dbReference type="ARBA" id="ARBA00022490"/>
    </source>
</evidence>
<keyword evidence="15" id="KW-1185">Reference proteome</keyword>
<feature type="domain" description="C2" evidence="13">
    <location>
        <begin position="1"/>
        <end position="112"/>
    </location>
</feature>
<organism evidence="14 15">
    <name type="scientific">Blepharisma stoltei</name>
    <dbReference type="NCBI Taxonomy" id="1481888"/>
    <lineage>
        <taxon>Eukaryota</taxon>
        <taxon>Sar</taxon>
        <taxon>Alveolata</taxon>
        <taxon>Ciliophora</taxon>
        <taxon>Postciliodesmatophora</taxon>
        <taxon>Heterotrichea</taxon>
        <taxon>Heterotrichida</taxon>
        <taxon>Blepharismidae</taxon>
        <taxon>Blepharisma</taxon>
    </lineage>
</organism>
<dbReference type="GO" id="GO:0005634">
    <property type="term" value="C:nucleus"/>
    <property type="evidence" value="ECO:0007669"/>
    <property type="project" value="UniProtKB-SubCell"/>
</dbReference>
<name>A0AAU9J302_9CILI</name>
<dbReference type="GO" id="GO:0005886">
    <property type="term" value="C:plasma membrane"/>
    <property type="evidence" value="ECO:0007669"/>
    <property type="project" value="UniProtKB-SubCell"/>
</dbReference>
<keyword evidence="9" id="KW-0106">Calcium</keyword>
<evidence type="ECO:0000256" key="2">
    <source>
        <dbReference type="ARBA" id="ARBA00004236"/>
    </source>
</evidence>
<protein>
    <recommendedName>
        <fullName evidence="13">C2 domain-containing protein</fullName>
    </recommendedName>
</protein>
<dbReference type="GO" id="GO:0005544">
    <property type="term" value="F:calcium-dependent phospholipid binding"/>
    <property type="evidence" value="ECO:0007669"/>
    <property type="project" value="InterPro"/>
</dbReference>
<dbReference type="GO" id="GO:0046872">
    <property type="term" value="F:metal ion binding"/>
    <property type="evidence" value="ECO:0007669"/>
    <property type="project" value="UniProtKB-KW"/>
</dbReference>
<evidence type="ECO:0000313" key="15">
    <source>
        <dbReference type="Proteomes" id="UP001162131"/>
    </source>
</evidence>
<dbReference type="Pfam" id="PF00168">
    <property type="entry name" value="C2"/>
    <property type="match status" value="2"/>
</dbReference>
<dbReference type="EMBL" id="CAJZBQ010000028">
    <property type="protein sequence ID" value="CAG9321563.1"/>
    <property type="molecule type" value="Genomic_DNA"/>
</dbReference>
<dbReference type="PROSITE" id="PS50004">
    <property type="entry name" value="C2"/>
    <property type="match status" value="2"/>
</dbReference>
<dbReference type="Pfam" id="PF07002">
    <property type="entry name" value="Copine"/>
    <property type="match status" value="1"/>
</dbReference>
<dbReference type="FunFam" id="2.60.40.150:FF:000042">
    <property type="entry name" value="Copine 3"/>
    <property type="match status" value="1"/>
</dbReference>
<keyword evidence="11" id="KW-0539">Nucleus</keyword>
<dbReference type="GO" id="GO:0071277">
    <property type="term" value="P:cellular response to calcium ion"/>
    <property type="evidence" value="ECO:0007669"/>
    <property type="project" value="TreeGrafter"/>
</dbReference>
<dbReference type="Gene3D" id="3.40.50.410">
    <property type="entry name" value="von Willebrand factor, type A domain"/>
    <property type="match status" value="1"/>
</dbReference>
<comment type="caution">
    <text evidence="14">The sequence shown here is derived from an EMBL/GenBank/DDBJ whole genome shotgun (WGS) entry which is preliminary data.</text>
</comment>
<reference evidence="14" key="1">
    <citation type="submission" date="2021-09" db="EMBL/GenBank/DDBJ databases">
        <authorList>
            <consortium name="AG Swart"/>
            <person name="Singh M."/>
            <person name="Singh A."/>
            <person name="Seah K."/>
            <person name="Emmerich C."/>
        </authorList>
    </citation>
    <scope>NUCLEOTIDE SEQUENCE</scope>
    <source>
        <strain evidence="14">ATCC30299</strain>
    </source>
</reference>
<comment type="similarity">
    <text evidence="4">Belongs to the copine family.</text>
</comment>
<keyword evidence="6" id="KW-0963">Cytoplasm</keyword>